<gene>
    <name evidence="8" type="ORF">FNV43_RR18806</name>
</gene>
<protein>
    <recommendedName>
        <fullName evidence="6">WAT1-related protein</fullName>
    </recommendedName>
</protein>
<dbReference type="PANTHER" id="PTHR31218">
    <property type="entry name" value="WAT1-RELATED PROTEIN"/>
    <property type="match status" value="1"/>
</dbReference>
<dbReference type="GO" id="GO:0016020">
    <property type="term" value="C:membrane"/>
    <property type="evidence" value="ECO:0007669"/>
    <property type="project" value="UniProtKB-SubCell"/>
</dbReference>
<evidence type="ECO:0000313" key="8">
    <source>
        <dbReference type="EMBL" id="KAF3440522.1"/>
    </source>
</evidence>
<feature type="transmembrane region" description="Helical" evidence="6">
    <location>
        <begin position="227"/>
        <end position="246"/>
    </location>
</feature>
<evidence type="ECO:0000256" key="6">
    <source>
        <dbReference type="RuleBase" id="RU363077"/>
    </source>
</evidence>
<evidence type="ECO:0000256" key="1">
    <source>
        <dbReference type="ARBA" id="ARBA00004141"/>
    </source>
</evidence>
<dbReference type="InterPro" id="IPR037185">
    <property type="entry name" value="EmrE-like"/>
</dbReference>
<accession>A0A8K0DZP2</accession>
<dbReference type="SUPFAM" id="SSF103481">
    <property type="entry name" value="Multidrug resistance efflux transporter EmrE"/>
    <property type="match status" value="1"/>
</dbReference>
<dbReference type="EMBL" id="VOIH02000008">
    <property type="protein sequence ID" value="KAF3440522.1"/>
    <property type="molecule type" value="Genomic_DNA"/>
</dbReference>
<evidence type="ECO:0000259" key="7">
    <source>
        <dbReference type="Pfam" id="PF00892"/>
    </source>
</evidence>
<keyword evidence="3 6" id="KW-0812">Transmembrane</keyword>
<feature type="transmembrane region" description="Helical" evidence="6">
    <location>
        <begin position="56"/>
        <end position="76"/>
    </location>
</feature>
<feature type="transmembrane region" description="Helical" evidence="6">
    <location>
        <begin position="25"/>
        <end position="44"/>
    </location>
</feature>
<dbReference type="AlphaFoldDB" id="A0A8K0DZP2"/>
<dbReference type="Proteomes" id="UP000796880">
    <property type="component" value="Unassembled WGS sequence"/>
</dbReference>
<keyword evidence="9" id="KW-1185">Reference proteome</keyword>
<evidence type="ECO:0000256" key="4">
    <source>
        <dbReference type="ARBA" id="ARBA00022989"/>
    </source>
</evidence>
<evidence type="ECO:0000256" key="5">
    <source>
        <dbReference type="ARBA" id="ARBA00023136"/>
    </source>
</evidence>
<dbReference type="InterPro" id="IPR000620">
    <property type="entry name" value="EamA_dom"/>
</dbReference>
<feature type="transmembrane region" description="Helical" evidence="6">
    <location>
        <begin position="104"/>
        <end position="124"/>
    </location>
</feature>
<feature type="transmembrane region" description="Helical" evidence="6">
    <location>
        <begin position="168"/>
        <end position="188"/>
    </location>
</feature>
<evidence type="ECO:0000256" key="2">
    <source>
        <dbReference type="ARBA" id="ARBA00007635"/>
    </source>
</evidence>
<sequence length="276" mass="30560">MVAFLGLTLSLNTFSLGLMYTNATLGAAAVNCLPVTTFIFAVLLRIEKVRIKTTEGITKMAGLLVCIAGVAVLTFYKGPQLKPVFRYHLLDYHHQSHVSSNERWIIGCFLFFIAIISWSSWLVLQARLLTSYPSKLSFTGLQCLSSAIQSFIPAIALERDLNQWKLGLDIRLLIVLYCGILVTGVTLYMQTWIIEKKGPVFQAMSQPLNLIFTMIGSVFLLGEIIHLGSVLGGILLVISLYTVLWGGSVNETKGKQDCLPVQAEKNVVELKETEKT</sequence>
<dbReference type="GO" id="GO:0022857">
    <property type="term" value="F:transmembrane transporter activity"/>
    <property type="evidence" value="ECO:0007669"/>
    <property type="project" value="InterPro"/>
</dbReference>
<organism evidence="8 9">
    <name type="scientific">Rhamnella rubrinervis</name>
    <dbReference type="NCBI Taxonomy" id="2594499"/>
    <lineage>
        <taxon>Eukaryota</taxon>
        <taxon>Viridiplantae</taxon>
        <taxon>Streptophyta</taxon>
        <taxon>Embryophyta</taxon>
        <taxon>Tracheophyta</taxon>
        <taxon>Spermatophyta</taxon>
        <taxon>Magnoliopsida</taxon>
        <taxon>eudicotyledons</taxon>
        <taxon>Gunneridae</taxon>
        <taxon>Pentapetalae</taxon>
        <taxon>rosids</taxon>
        <taxon>fabids</taxon>
        <taxon>Rosales</taxon>
        <taxon>Rhamnaceae</taxon>
        <taxon>rhamnoid group</taxon>
        <taxon>Rhamneae</taxon>
        <taxon>Rhamnella</taxon>
    </lineage>
</organism>
<dbReference type="Pfam" id="PF00892">
    <property type="entry name" value="EamA"/>
    <property type="match status" value="1"/>
</dbReference>
<dbReference type="OrthoDB" id="1718296at2759"/>
<keyword evidence="5 6" id="KW-0472">Membrane</keyword>
<evidence type="ECO:0000256" key="3">
    <source>
        <dbReference type="ARBA" id="ARBA00022692"/>
    </source>
</evidence>
<keyword evidence="4 6" id="KW-1133">Transmembrane helix</keyword>
<comment type="subcellular location">
    <subcellularLocation>
        <location evidence="1 6">Membrane</location>
        <topology evidence="1 6">Multi-pass membrane protein</topology>
    </subcellularLocation>
</comment>
<comment type="similarity">
    <text evidence="2 6">Belongs to the drug/metabolite transporter (DMT) superfamily. Plant drug/metabolite exporter (P-DME) (TC 2.A.7.4) family.</text>
</comment>
<dbReference type="InterPro" id="IPR030184">
    <property type="entry name" value="WAT1-related"/>
</dbReference>
<name>A0A8K0DZP2_9ROSA</name>
<reference evidence="8" key="1">
    <citation type="submission" date="2020-03" db="EMBL/GenBank/DDBJ databases">
        <title>A high-quality chromosome-level genome assembly of a woody plant with both climbing and erect habits, Rhamnella rubrinervis.</title>
        <authorList>
            <person name="Lu Z."/>
            <person name="Yang Y."/>
            <person name="Zhu X."/>
            <person name="Sun Y."/>
        </authorList>
    </citation>
    <scope>NUCLEOTIDE SEQUENCE</scope>
    <source>
        <strain evidence="8">BYM</strain>
        <tissue evidence="8">Leaf</tissue>
    </source>
</reference>
<feature type="domain" description="EamA" evidence="7">
    <location>
        <begin position="106"/>
        <end position="244"/>
    </location>
</feature>
<comment type="caution">
    <text evidence="8">The sequence shown here is derived from an EMBL/GenBank/DDBJ whole genome shotgun (WGS) entry which is preliminary data.</text>
</comment>
<proteinExistence type="inferred from homology"/>
<evidence type="ECO:0000313" key="9">
    <source>
        <dbReference type="Proteomes" id="UP000796880"/>
    </source>
</evidence>